<comment type="similarity">
    <text evidence="9">Belongs to the peptidase M15D family.</text>
</comment>
<gene>
    <name evidence="10" type="ORF">ACFQHR_07705</name>
</gene>
<evidence type="ECO:0000256" key="3">
    <source>
        <dbReference type="ARBA" id="ARBA00022723"/>
    </source>
</evidence>
<comment type="cofactor">
    <cofactor evidence="9">
        <name>Zn(2+)</name>
        <dbReference type="ChEBI" id="CHEBI:29105"/>
    </cofactor>
    <text evidence="9">Binds 1 zinc ion per subunit.</text>
</comment>
<organism evidence="10 11">
    <name type="scientific">Rufibacter roseus</name>
    <dbReference type="NCBI Taxonomy" id="1567108"/>
    <lineage>
        <taxon>Bacteria</taxon>
        <taxon>Pseudomonadati</taxon>
        <taxon>Bacteroidota</taxon>
        <taxon>Cytophagia</taxon>
        <taxon>Cytophagales</taxon>
        <taxon>Hymenobacteraceae</taxon>
        <taxon>Rufibacter</taxon>
    </lineage>
</organism>
<evidence type="ECO:0000256" key="4">
    <source>
        <dbReference type="ARBA" id="ARBA00022801"/>
    </source>
</evidence>
<dbReference type="Pfam" id="PF01427">
    <property type="entry name" value="Peptidase_M15"/>
    <property type="match status" value="1"/>
</dbReference>
<comment type="catalytic activity">
    <reaction evidence="1 9">
        <text>D-alanyl-D-alanine + H2O = 2 D-alanine</text>
        <dbReference type="Rhea" id="RHEA:20661"/>
        <dbReference type="ChEBI" id="CHEBI:15377"/>
        <dbReference type="ChEBI" id="CHEBI:57416"/>
        <dbReference type="ChEBI" id="CHEBI:57822"/>
        <dbReference type="EC" id="3.4.13.22"/>
    </reaction>
</comment>
<keyword evidence="2 9" id="KW-0645">Protease</keyword>
<evidence type="ECO:0000313" key="11">
    <source>
        <dbReference type="Proteomes" id="UP001596405"/>
    </source>
</evidence>
<reference evidence="11" key="1">
    <citation type="journal article" date="2019" name="Int. J. Syst. Evol. Microbiol.">
        <title>The Global Catalogue of Microorganisms (GCM) 10K type strain sequencing project: providing services to taxonomists for standard genome sequencing and annotation.</title>
        <authorList>
            <consortium name="The Broad Institute Genomics Platform"/>
            <consortium name="The Broad Institute Genome Sequencing Center for Infectious Disease"/>
            <person name="Wu L."/>
            <person name="Ma J."/>
        </authorList>
    </citation>
    <scope>NUCLEOTIDE SEQUENCE [LARGE SCALE GENOMIC DNA]</scope>
    <source>
        <strain evidence="11">CGMCC 4.7393</strain>
    </source>
</reference>
<keyword evidence="11" id="KW-1185">Reference proteome</keyword>
<keyword evidence="8" id="KW-0961">Cell wall biogenesis/degradation</keyword>
<accession>A0ABW2DI46</accession>
<keyword evidence="3 9" id="KW-0479">Metal-binding</keyword>
<feature type="site" description="Transition state stabilizer" evidence="9">
    <location>
        <position position="120"/>
    </location>
</feature>
<dbReference type="PANTHER" id="PTHR43126:SF1">
    <property type="entry name" value="D-ALANYL-D-ALANINE DIPEPTIDASE"/>
    <property type="match status" value="1"/>
</dbReference>
<dbReference type="CDD" id="cd14840">
    <property type="entry name" value="D-Ala-D-Ala_dipeptidase_Aad"/>
    <property type="match status" value="1"/>
</dbReference>
<evidence type="ECO:0000313" key="10">
    <source>
        <dbReference type="EMBL" id="MFC6997504.1"/>
    </source>
</evidence>
<keyword evidence="6 9" id="KW-0224">Dipeptidase</keyword>
<keyword evidence="7 9" id="KW-0482">Metalloprotease</keyword>
<dbReference type="Proteomes" id="UP001596405">
    <property type="component" value="Unassembled WGS sequence"/>
</dbReference>
<dbReference type="SUPFAM" id="SSF55166">
    <property type="entry name" value="Hedgehog/DD-peptidase"/>
    <property type="match status" value="1"/>
</dbReference>
<evidence type="ECO:0000256" key="6">
    <source>
        <dbReference type="ARBA" id="ARBA00022997"/>
    </source>
</evidence>
<comment type="function">
    <text evidence="9">Catalyzes hydrolysis of the D-alanyl-D-alanine dipeptide.</text>
</comment>
<feature type="active site" description="Proton donor/acceptor" evidence="9">
    <location>
        <position position="212"/>
    </location>
</feature>
<feature type="binding site" evidence="9">
    <location>
        <position position="147"/>
    </location>
    <ligand>
        <name>Zn(2+)</name>
        <dbReference type="ChEBI" id="CHEBI:29105"/>
        <note>catalytic</note>
    </ligand>
</feature>
<name>A0ABW2DI46_9BACT</name>
<evidence type="ECO:0000256" key="1">
    <source>
        <dbReference type="ARBA" id="ARBA00001362"/>
    </source>
</evidence>
<keyword evidence="4 9" id="KW-0378">Hydrolase</keyword>
<feature type="binding site" evidence="9">
    <location>
        <position position="215"/>
    </location>
    <ligand>
        <name>Zn(2+)</name>
        <dbReference type="ChEBI" id="CHEBI:29105"/>
        <note>catalytic</note>
    </ligand>
</feature>
<comment type="caution">
    <text evidence="10">The sequence shown here is derived from an EMBL/GenBank/DDBJ whole genome shotgun (WGS) entry which is preliminary data.</text>
</comment>
<dbReference type="Gene3D" id="3.30.1380.10">
    <property type="match status" value="1"/>
</dbReference>
<dbReference type="InterPro" id="IPR009045">
    <property type="entry name" value="Zn_M74/Hedgehog-like"/>
</dbReference>
<feature type="binding site" evidence="9">
    <location>
        <position position="154"/>
    </location>
    <ligand>
        <name>Zn(2+)</name>
        <dbReference type="ChEBI" id="CHEBI:29105"/>
        <note>catalytic</note>
    </ligand>
</feature>
<evidence type="ECO:0000256" key="9">
    <source>
        <dbReference type="HAMAP-Rule" id="MF_01924"/>
    </source>
</evidence>
<evidence type="ECO:0000256" key="8">
    <source>
        <dbReference type="ARBA" id="ARBA00023316"/>
    </source>
</evidence>
<dbReference type="EMBL" id="JBHSYQ010000003">
    <property type="protein sequence ID" value="MFC6997504.1"/>
    <property type="molecule type" value="Genomic_DNA"/>
</dbReference>
<dbReference type="RefSeq" id="WP_066619243.1">
    <property type="nucleotide sequence ID" value="NZ_JBHSYQ010000003.1"/>
</dbReference>
<dbReference type="InterPro" id="IPR000755">
    <property type="entry name" value="A_A_dipeptidase"/>
</dbReference>
<sequence>MLKLYRKWWLFLFSLLVSQYGLQAFGQTNFEKYRLKTVSDLTEYEALVRQDSSVALVALKQYIPNIQLDIRYATSNNLMGEPMYQSAGAFLSLPAAKALQAVQEELKKQGVGLKIYDAYRPYAVTVAFYEKVRDTVFVASPYRGSRHNRGCAVDLTLVDLKTGKELKMPTPFDEFSPQAHSQYAKLPKKVLKNRQLLQEVMLKHGFEIYPDEWWHFDFSGWKEHPVMDISFEELNKTKQ</sequence>
<evidence type="ECO:0000256" key="5">
    <source>
        <dbReference type="ARBA" id="ARBA00022833"/>
    </source>
</evidence>
<evidence type="ECO:0000256" key="7">
    <source>
        <dbReference type="ARBA" id="ARBA00023049"/>
    </source>
</evidence>
<dbReference type="PANTHER" id="PTHR43126">
    <property type="entry name" value="D-ALANYL-D-ALANINE DIPEPTIDASE"/>
    <property type="match status" value="1"/>
</dbReference>
<dbReference type="HAMAP" id="MF_01924">
    <property type="entry name" value="A_A_dipeptidase"/>
    <property type="match status" value="1"/>
</dbReference>
<protein>
    <recommendedName>
        <fullName evidence="9">D-alanyl-D-alanine dipeptidase</fullName>
        <shortName evidence="9">D-Ala-D-Ala dipeptidase</shortName>
        <ecNumber evidence="9">3.4.13.22</ecNumber>
    </recommendedName>
</protein>
<dbReference type="EC" id="3.4.13.22" evidence="9"/>
<proteinExistence type="inferred from homology"/>
<keyword evidence="5 9" id="KW-0862">Zinc</keyword>
<evidence type="ECO:0000256" key="2">
    <source>
        <dbReference type="ARBA" id="ARBA00022670"/>
    </source>
</evidence>